<feature type="domain" description="Phage terminase large subunit GpA ATPase" evidence="1">
    <location>
        <begin position="58"/>
        <end position="255"/>
    </location>
</feature>
<comment type="caution">
    <text evidence="2">The sequence shown here is derived from an EMBL/GenBank/DDBJ whole genome shotgun (WGS) entry which is preliminary data.</text>
</comment>
<gene>
    <name evidence="2" type="ORF">SE17_01135</name>
</gene>
<dbReference type="InterPro" id="IPR027417">
    <property type="entry name" value="P-loop_NTPase"/>
</dbReference>
<evidence type="ECO:0000259" key="1">
    <source>
        <dbReference type="Pfam" id="PF05876"/>
    </source>
</evidence>
<sequence length="577" mass="64342">MKERGISVPERRPGARKRVIPLEDRSLNALAWAEKYRRIDGKAFSLDRHLPLKQVYEDDHPHIVIMKCAQVGASEMAVTKTLHAMDVGAHYWKTDKDGLNVAYLFPTGRALSDFSKERLSSTIGEHPHIEEMFKGGFNDVTFKQAGSSYLYLRSAYIPAGGKKNTAAEQLLSFPADVLMLDEFDRMSSAAVSMVEKRLRASVVGRQYNISTPTLPGVGVHGVYLLSDQQVWQVPCPCGAWVEMDFFRDVFGWSEGGRGAPAPHGWHPHQVWSQWTREEVAQARWSVRCPSCKNELNRFAPGRWIAQRPEVESVRGYHLPALAFPAVQLDKLAKAAASTDPTHVEEFFRSDLGLPYEADGSTITMAMINALPAPPGLAPRMGYTMGVDVGAHFHYRISSGGMGENGQRTIVAMGSVPSWEALDALFTTYPILRCVIDAQPELNATKDFADRHKGKVLRAYYADDRSLKGELFRLKEDEGIVSINRTMAMDRFFARVQAASDFWPKTITENSEVRQHLCAPSRTSIVNEKTGDVTAQWVHTAPDHLFHASVYDQMASLTRMPDRASAFVQGSARGWSPT</sequence>
<proteinExistence type="predicted"/>
<name>A0A0N8PT88_9CHLR</name>
<evidence type="ECO:0000313" key="2">
    <source>
        <dbReference type="EMBL" id="KPV54845.1"/>
    </source>
</evidence>
<dbReference type="InterPro" id="IPR046453">
    <property type="entry name" value="GpA_ATPase"/>
</dbReference>
<dbReference type="AlphaFoldDB" id="A0A0N8PT88"/>
<dbReference type="Gene3D" id="3.40.50.300">
    <property type="entry name" value="P-loop containing nucleotide triphosphate hydrolases"/>
    <property type="match status" value="1"/>
</dbReference>
<reference evidence="2 3" key="1">
    <citation type="submission" date="2015-09" db="EMBL/GenBank/DDBJ databases">
        <title>Draft genome sequence of Kouleothrix aurantiaca JCM 19913.</title>
        <authorList>
            <person name="Hemp J."/>
        </authorList>
    </citation>
    <scope>NUCLEOTIDE SEQUENCE [LARGE SCALE GENOMIC DNA]</scope>
    <source>
        <strain evidence="2 3">COM-B</strain>
    </source>
</reference>
<dbReference type="Proteomes" id="UP000050509">
    <property type="component" value="Unassembled WGS sequence"/>
</dbReference>
<evidence type="ECO:0000313" key="3">
    <source>
        <dbReference type="Proteomes" id="UP000050509"/>
    </source>
</evidence>
<organism evidence="2 3">
    <name type="scientific">Kouleothrix aurantiaca</name>
    <dbReference type="NCBI Taxonomy" id="186479"/>
    <lineage>
        <taxon>Bacteria</taxon>
        <taxon>Bacillati</taxon>
        <taxon>Chloroflexota</taxon>
        <taxon>Chloroflexia</taxon>
        <taxon>Chloroflexales</taxon>
        <taxon>Roseiflexineae</taxon>
        <taxon>Roseiflexaceae</taxon>
        <taxon>Kouleothrix</taxon>
    </lineage>
</organism>
<dbReference type="Pfam" id="PF05876">
    <property type="entry name" value="GpA_ATPase"/>
    <property type="match status" value="1"/>
</dbReference>
<dbReference type="GO" id="GO:0016887">
    <property type="term" value="F:ATP hydrolysis activity"/>
    <property type="evidence" value="ECO:0007669"/>
    <property type="project" value="InterPro"/>
</dbReference>
<keyword evidence="3" id="KW-1185">Reference proteome</keyword>
<protein>
    <recommendedName>
        <fullName evidence="1">Phage terminase large subunit GpA ATPase domain-containing protein</fullName>
    </recommendedName>
</protein>
<dbReference type="EMBL" id="LJCR01000011">
    <property type="protein sequence ID" value="KPV54845.1"/>
    <property type="molecule type" value="Genomic_DNA"/>
</dbReference>
<accession>A0A0N8PT88</accession>